<dbReference type="InterPro" id="IPR003959">
    <property type="entry name" value="ATPase_AAA_core"/>
</dbReference>
<feature type="non-terminal residue" evidence="6">
    <location>
        <position position="230"/>
    </location>
</feature>
<organism evidence="6 7">
    <name type="scientific">Melanomma pulvis-pyrius CBS 109.77</name>
    <dbReference type="NCBI Taxonomy" id="1314802"/>
    <lineage>
        <taxon>Eukaryota</taxon>
        <taxon>Fungi</taxon>
        <taxon>Dikarya</taxon>
        <taxon>Ascomycota</taxon>
        <taxon>Pezizomycotina</taxon>
        <taxon>Dothideomycetes</taxon>
        <taxon>Pleosporomycetidae</taxon>
        <taxon>Pleosporales</taxon>
        <taxon>Melanommataceae</taxon>
        <taxon>Melanomma</taxon>
    </lineage>
</organism>
<dbReference type="SUPFAM" id="SSF52540">
    <property type="entry name" value="P-loop containing nucleoside triphosphate hydrolases"/>
    <property type="match status" value="1"/>
</dbReference>
<evidence type="ECO:0000256" key="2">
    <source>
        <dbReference type="ARBA" id="ARBA00022741"/>
    </source>
</evidence>
<dbReference type="InterPro" id="IPR003593">
    <property type="entry name" value="AAA+_ATPase"/>
</dbReference>
<reference evidence="6" key="1">
    <citation type="journal article" date="2020" name="Stud. Mycol.">
        <title>101 Dothideomycetes genomes: a test case for predicting lifestyles and emergence of pathogens.</title>
        <authorList>
            <person name="Haridas S."/>
            <person name="Albert R."/>
            <person name="Binder M."/>
            <person name="Bloem J."/>
            <person name="Labutti K."/>
            <person name="Salamov A."/>
            <person name="Andreopoulos B."/>
            <person name="Baker S."/>
            <person name="Barry K."/>
            <person name="Bills G."/>
            <person name="Bluhm B."/>
            <person name="Cannon C."/>
            <person name="Castanera R."/>
            <person name="Culley D."/>
            <person name="Daum C."/>
            <person name="Ezra D."/>
            <person name="Gonzalez J."/>
            <person name="Henrissat B."/>
            <person name="Kuo A."/>
            <person name="Liang C."/>
            <person name="Lipzen A."/>
            <person name="Lutzoni F."/>
            <person name="Magnuson J."/>
            <person name="Mondo S."/>
            <person name="Nolan M."/>
            <person name="Ohm R."/>
            <person name="Pangilinan J."/>
            <person name="Park H.-J."/>
            <person name="Ramirez L."/>
            <person name="Alfaro M."/>
            <person name="Sun H."/>
            <person name="Tritt A."/>
            <person name="Yoshinaga Y."/>
            <person name="Zwiers L.-H."/>
            <person name="Turgeon B."/>
            <person name="Goodwin S."/>
            <person name="Spatafora J."/>
            <person name="Crous P."/>
            <person name="Grigoriev I."/>
        </authorList>
    </citation>
    <scope>NUCLEOTIDE SEQUENCE</scope>
    <source>
        <strain evidence="6">CBS 109.77</strain>
    </source>
</reference>
<gene>
    <name evidence="6" type="ORF">K505DRAFT_215320</name>
</gene>
<dbReference type="GO" id="GO:0005524">
    <property type="term" value="F:ATP binding"/>
    <property type="evidence" value="ECO:0007669"/>
    <property type="project" value="UniProtKB-KW"/>
</dbReference>
<evidence type="ECO:0000256" key="3">
    <source>
        <dbReference type="ARBA" id="ARBA00022840"/>
    </source>
</evidence>
<dbReference type="Gene3D" id="3.40.50.300">
    <property type="entry name" value="P-loop containing nucleotide triphosphate hydrolases"/>
    <property type="match status" value="1"/>
</dbReference>
<dbReference type="InterPro" id="IPR057495">
    <property type="entry name" value="AAA_lid_BCS1"/>
</dbReference>
<dbReference type="InterPro" id="IPR003960">
    <property type="entry name" value="ATPase_AAA_CS"/>
</dbReference>
<dbReference type="AlphaFoldDB" id="A0A6A6X0L9"/>
<dbReference type="Pfam" id="PF00004">
    <property type="entry name" value="AAA"/>
    <property type="match status" value="1"/>
</dbReference>
<dbReference type="Pfam" id="PF25426">
    <property type="entry name" value="AAA_lid_BCS1"/>
    <property type="match status" value="1"/>
</dbReference>
<dbReference type="EMBL" id="MU002107">
    <property type="protein sequence ID" value="KAF2789889.1"/>
    <property type="molecule type" value="Genomic_DNA"/>
</dbReference>
<dbReference type="SMART" id="SM00382">
    <property type="entry name" value="AAA"/>
    <property type="match status" value="1"/>
</dbReference>
<keyword evidence="6" id="KW-0378">Hydrolase</keyword>
<dbReference type="PROSITE" id="PS00674">
    <property type="entry name" value="AAA"/>
    <property type="match status" value="1"/>
</dbReference>
<dbReference type="GO" id="GO:0016887">
    <property type="term" value="F:ATP hydrolysis activity"/>
    <property type="evidence" value="ECO:0007669"/>
    <property type="project" value="InterPro"/>
</dbReference>
<accession>A0A6A6X0L9</accession>
<name>A0A6A6X0L9_9PLEO</name>
<evidence type="ECO:0000313" key="7">
    <source>
        <dbReference type="Proteomes" id="UP000799757"/>
    </source>
</evidence>
<feature type="domain" description="AAA+ ATPase" evidence="5">
    <location>
        <begin position="41"/>
        <end position="176"/>
    </location>
</feature>
<feature type="non-terminal residue" evidence="6">
    <location>
        <position position="1"/>
    </location>
</feature>
<dbReference type="InterPro" id="IPR027417">
    <property type="entry name" value="P-loop_NTPase"/>
</dbReference>
<keyword evidence="3 4" id="KW-0067">ATP-binding</keyword>
<proteinExistence type="inferred from homology"/>
<comment type="similarity">
    <text evidence="1">Belongs to the AAA ATPase family. BCS1 subfamily.</text>
</comment>
<evidence type="ECO:0000256" key="1">
    <source>
        <dbReference type="ARBA" id="ARBA00007448"/>
    </source>
</evidence>
<protein>
    <submittedName>
        <fullName evidence="6">P-loop containing nucleoside triphosphate hydrolase protein</fullName>
    </submittedName>
</protein>
<keyword evidence="2 4" id="KW-0547">Nucleotide-binding</keyword>
<dbReference type="InterPro" id="IPR050747">
    <property type="entry name" value="Mitochondrial_chaperone_BCS1"/>
</dbReference>
<dbReference type="OrthoDB" id="10251412at2759"/>
<evidence type="ECO:0000313" key="6">
    <source>
        <dbReference type="EMBL" id="KAF2789889.1"/>
    </source>
</evidence>
<keyword evidence="7" id="KW-1185">Reference proteome</keyword>
<evidence type="ECO:0000259" key="5">
    <source>
        <dbReference type="SMART" id="SM00382"/>
    </source>
</evidence>
<sequence length="230" mass="25615">PIRPLCTIDLDEIIKNDLVKDVEEFVGPRRTQWYANRGIPYRRGYLFHGPPGSGKTSTSTALAGHLKTNLFITSISEIRDDQHLRLIFQYPDAGDIVLLEDIDSAGIIREDMSGKSEQKAKKKKGVTLSGLLNVIDGTCGTSGVILIMTSNNPESLDKALVRPGRIDKQVYFGPVSQHVAKSIFMRMYQDETHNTENSTNKLIAELAHSFAENIPDYEITPAEVQGFLIR</sequence>
<dbReference type="Proteomes" id="UP000799757">
    <property type="component" value="Unassembled WGS sequence"/>
</dbReference>
<dbReference type="PANTHER" id="PTHR23070">
    <property type="entry name" value="BCS1 AAA-TYPE ATPASE"/>
    <property type="match status" value="1"/>
</dbReference>
<evidence type="ECO:0000256" key="4">
    <source>
        <dbReference type="RuleBase" id="RU003651"/>
    </source>
</evidence>